<dbReference type="EMBL" id="FOTC01000002">
    <property type="protein sequence ID" value="SFK98285.1"/>
    <property type="molecule type" value="Genomic_DNA"/>
</dbReference>
<dbReference type="AlphaFoldDB" id="A0A1I4DXW8"/>
<proteinExistence type="predicted"/>
<dbReference type="PROSITE" id="PS51318">
    <property type="entry name" value="TAT"/>
    <property type="match status" value="1"/>
</dbReference>
<reference evidence="3" key="1">
    <citation type="submission" date="2016-10" db="EMBL/GenBank/DDBJ databases">
        <authorList>
            <person name="Varghese N."/>
            <person name="Submissions S."/>
        </authorList>
    </citation>
    <scope>NUCLEOTIDE SEQUENCE [LARGE SCALE GENOMIC DNA]</scope>
    <source>
        <strain evidence="3">CGMCC 1.7738</strain>
    </source>
</reference>
<feature type="domain" description="Pyrrolo-quinoline quinone repeat" evidence="1">
    <location>
        <begin position="121"/>
        <end position="255"/>
    </location>
</feature>
<organism evidence="2 3">
    <name type="scientific">Halogranum rubrum</name>
    <dbReference type="NCBI Taxonomy" id="553466"/>
    <lineage>
        <taxon>Archaea</taxon>
        <taxon>Methanobacteriati</taxon>
        <taxon>Methanobacteriota</taxon>
        <taxon>Stenosarchaea group</taxon>
        <taxon>Halobacteria</taxon>
        <taxon>Halobacteriales</taxon>
        <taxon>Haloferacaceae</taxon>
    </lineage>
</organism>
<accession>A0A1I4DXW8</accession>
<dbReference type="RefSeq" id="WP_089868526.1">
    <property type="nucleotide sequence ID" value="NZ_FOTC01000002.1"/>
</dbReference>
<dbReference type="Gene3D" id="2.130.10.10">
    <property type="entry name" value="YVTN repeat-like/Quinoprotein amine dehydrogenase"/>
    <property type="match status" value="1"/>
</dbReference>
<name>A0A1I4DXW8_9EURY</name>
<dbReference type="SMART" id="SM00564">
    <property type="entry name" value="PQQ"/>
    <property type="match status" value="7"/>
</dbReference>
<feature type="domain" description="Pyrrolo-quinoline quinone repeat" evidence="1">
    <location>
        <begin position="260"/>
        <end position="422"/>
    </location>
</feature>
<evidence type="ECO:0000313" key="2">
    <source>
        <dbReference type="EMBL" id="SFK98285.1"/>
    </source>
</evidence>
<sequence length="447" mass="46588">MSSDTNRRSFLGAVGLLATGSAAALGQSSVVQAESDASSSVGTDAATNADVAGDLTRPLDIDGWTQYNANAANTANPAVDAPRAAFETKWRTPVGEVSEQSAVVGETLYVPARDGPSGSETGAVHAVDADDGSVSWTTPAADPRAPAATTDAVYVSDSHGLHALDPSDGSERWTFARGDGAESDGETLWSERGAPASAPALTDAAVFVALPDALYALDRTDGSVLWKCQIDDPDSDGVSTRGVPAVGEETVYFAAGSRADQTVHAVDATTGEERWTAPGFGTSVAVGDAVVVRTKIRGGDAIRALDERTGEERWRFVTGHTGMVAVDDDTVYCVVGFSTYSLVALDVETGETRWRQHESRGPYPFFVDVGVVVAGDTLYLGSNEGLLTLDTAAGAFLDVHEFADDNEFWPPVVADGAVYVSDERSFGGDAELYALTQGEGGEPDEDC</sequence>
<dbReference type="STRING" id="553466.SAMN04487950_1743"/>
<dbReference type="InterPro" id="IPR018391">
    <property type="entry name" value="PQQ_b-propeller_rpt"/>
</dbReference>
<protein>
    <submittedName>
        <fullName evidence="2">Outer membrane protein assembly factor BamB, contains PQQ-like beta-propeller repeat</fullName>
    </submittedName>
</protein>
<gene>
    <name evidence="2" type="ORF">SAMN04487950_1743</name>
</gene>
<dbReference type="PANTHER" id="PTHR34512:SF30">
    <property type="entry name" value="OUTER MEMBRANE PROTEIN ASSEMBLY FACTOR BAMB"/>
    <property type="match status" value="1"/>
</dbReference>
<dbReference type="InterPro" id="IPR002372">
    <property type="entry name" value="PQQ_rpt_dom"/>
</dbReference>
<dbReference type="InterPro" id="IPR006311">
    <property type="entry name" value="TAT_signal"/>
</dbReference>
<dbReference type="InterPro" id="IPR011047">
    <property type="entry name" value="Quinoprotein_ADH-like_sf"/>
</dbReference>
<dbReference type="Gene3D" id="2.40.128.630">
    <property type="match status" value="2"/>
</dbReference>
<evidence type="ECO:0000313" key="3">
    <source>
        <dbReference type="Proteomes" id="UP000199607"/>
    </source>
</evidence>
<evidence type="ECO:0000259" key="1">
    <source>
        <dbReference type="Pfam" id="PF13360"/>
    </source>
</evidence>
<dbReference type="Pfam" id="PF13360">
    <property type="entry name" value="PQQ_2"/>
    <property type="match status" value="2"/>
</dbReference>
<dbReference type="PANTHER" id="PTHR34512">
    <property type="entry name" value="CELL SURFACE PROTEIN"/>
    <property type="match status" value="1"/>
</dbReference>
<dbReference type="SUPFAM" id="SSF50998">
    <property type="entry name" value="Quinoprotein alcohol dehydrogenase-like"/>
    <property type="match status" value="1"/>
</dbReference>
<dbReference type="Proteomes" id="UP000199607">
    <property type="component" value="Unassembled WGS sequence"/>
</dbReference>
<keyword evidence="3" id="KW-1185">Reference proteome</keyword>
<dbReference type="InterPro" id="IPR015943">
    <property type="entry name" value="WD40/YVTN_repeat-like_dom_sf"/>
</dbReference>